<keyword evidence="1" id="KW-0808">Transferase</keyword>
<dbReference type="GO" id="GO:0009229">
    <property type="term" value="P:thiamine diphosphate biosynthetic process"/>
    <property type="evidence" value="ECO:0007669"/>
    <property type="project" value="InterPro"/>
</dbReference>
<organism evidence="5 6">
    <name type="scientific">Paenibacillus piri</name>
    <dbReference type="NCBI Taxonomy" id="2547395"/>
    <lineage>
        <taxon>Bacteria</taxon>
        <taxon>Bacillati</taxon>
        <taxon>Bacillota</taxon>
        <taxon>Bacilli</taxon>
        <taxon>Bacillales</taxon>
        <taxon>Paenibacillaceae</taxon>
        <taxon>Paenibacillus</taxon>
    </lineage>
</organism>
<dbReference type="RefSeq" id="WP_133225792.1">
    <property type="nucleotide sequence ID" value="NZ_SMRT01000002.1"/>
</dbReference>
<dbReference type="Proteomes" id="UP000295636">
    <property type="component" value="Unassembled WGS sequence"/>
</dbReference>
<sequence>MPVPQFVEAGQAWCTDSGAERQKKAKCSSMAVSKNKERSAQHTVAEGRVQADRVTKRLIRRILPGSIAVIDHDDMDELAAEGLMQAGVRAVINAGRTMTGKIPGRGPLLLLEYGIPIVEIDPVWFPSLQHAKELRITDDRIIADEGLVIPCRAFTAQSWLELHQLAKHSLHEQLKAFIANTLTFAQAEQDAILQPLRCDKMKTVIEGRHVLIVVRGNAYKQDLAALESYIRRCRPVLVGVDGGADALLEFGYTPDLIVGDMDSVSDTALHCGAELIVHAYHNGSAPGLDRLRSLGLKAIVLAACGTSEDMALLLAHDHQCKQIVTVGLHTHMYDFLEKGRQGMGSTQLVLMKVGDKLIDAKGFAKLAGVPSSSVPNVQAEAGNRGFDWSALGGRLIGRVGRALRTLANMH</sequence>
<dbReference type="GO" id="GO:0016301">
    <property type="term" value="F:kinase activity"/>
    <property type="evidence" value="ECO:0007669"/>
    <property type="project" value="UniProtKB-KW"/>
</dbReference>
<dbReference type="InterPro" id="IPR047795">
    <property type="entry name" value="Put_SteA-like"/>
</dbReference>
<dbReference type="NCBIfam" id="NF040608">
    <property type="entry name" value="division_SteA"/>
    <property type="match status" value="1"/>
</dbReference>
<evidence type="ECO:0000313" key="5">
    <source>
        <dbReference type="EMBL" id="TDF99254.1"/>
    </source>
</evidence>
<dbReference type="AlphaFoldDB" id="A0A4V2ZU19"/>
<evidence type="ECO:0000256" key="1">
    <source>
        <dbReference type="ARBA" id="ARBA00022679"/>
    </source>
</evidence>
<dbReference type="OrthoDB" id="9804377at2"/>
<dbReference type="InterPro" id="IPR036759">
    <property type="entry name" value="TPK_catalytic_sf"/>
</dbReference>
<dbReference type="Gene3D" id="3.40.50.10240">
    <property type="entry name" value="Thiamin pyrophosphokinase, catalytic domain"/>
    <property type="match status" value="1"/>
</dbReference>
<comment type="caution">
    <text evidence="5">The sequence shown here is derived from an EMBL/GenBank/DDBJ whole genome shotgun (WGS) entry which is preliminary data.</text>
</comment>
<evidence type="ECO:0000256" key="3">
    <source>
        <dbReference type="ARBA" id="ARBA00022777"/>
    </source>
</evidence>
<evidence type="ECO:0000313" key="6">
    <source>
        <dbReference type="Proteomes" id="UP000295636"/>
    </source>
</evidence>
<proteinExistence type="predicted"/>
<protein>
    <submittedName>
        <fullName evidence="5">Thiamine pyrophosphokinase</fullName>
    </submittedName>
</protein>
<accession>A0A4V2ZU19</accession>
<dbReference type="GO" id="GO:0005524">
    <property type="term" value="F:ATP binding"/>
    <property type="evidence" value="ECO:0007669"/>
    <property type="project" value="UniProtKB-KW"/>
</dbReference>
<name>A0A4V2ZU19_9BACL</name>
<keyword evidence="6" id="KW-1185">Reference proteome</keyword>
<keyword evidence="4" id="KW-0067">ATP-binding</keyword>
<keyword evidence="2" id="KW-0547">Nucleotide-binding</keyword>
<gene>
    <name evidence="5" type="ORF">E1757_05175</name>
</gene>
<dbReference type="EMBL" id="SMRT01000002">
    <property type="protein sequence ID" value="TDF99254.1"/>
    <property type="molecule type" value="Genomic_DNA"/>
</dbReference>
<reference evidence="5 6" key="1">
    <citation type="submission" date="2019-03" db="EMBL/GenBank/DDBJ databases">
        <title>This is whole genome sequence of Paenibacillus sp MS74 strain.</title>
        <authorList>
            <person name="Trinh H.N."/>
        </authorList>
    </citation>
    <scope>NUCLEOTIDE SEQUENCE [LARGE SCALE GENOMIC DNA]</scope>
    <source>
        <strain evidence="5 6">MS74</strain>
    </source>
</reference>
<dbReference type="SUPFAM" id="SSF63999">
    <property type="entry name" value="Thiamin pyrophosphokinase, catalytic domain"/>
    <property type="match status" value="1"/>
</dbReference>
<evidence type="ECO:0000256" key="2">
    <source>
        <dbReference type="ARBA" id="ARBA00022741"/>
    </source>
</evidence>
<evidence type="ECO:0000256" key="4">
    <source>
        <dbReference type="ARBA" id="ARBA00022840"/>
    </source>
</evidence>
<dbReference type="GO" id="GO:0004788">
    <property type="term" value="F:thiamine diphosphokinase activity"/>
    <property type="evidence" value="ECO:0007669"/>
    <property type="project" value="InterPro"/>
</dbReference>
<keyword evidence="3 5" id="KW-0418">Kinase</keyword>